<evidence type="ECO:0000313" key="7">
    <source>
        <dbReference type="Proteomes" id="UP001632038"/>
    </source>
</evidence>
<dbReference type="Proteomes" id="UP001632038">
    <property type="component" value="Unassembled WGS sequence"/>
</dbReference>
<dbReference type="GO" id="GO:0015031">
    <property type="term" value="P:protein transport"/>
    <property type="evidence" value="ECO:0007669"/>
    <property type="project" value="UniProtKB-KW"/>
</dbReference>
<name>A0ABD3DGP7_9LAMI</name>
<evidence type="ECO:0000256" key="4">
    <source>
        <dbReference type="SAM" id="MobiDB-lite"/>
    </source>
</evidence>
<dbReference type="PANTHER" id="PTHR12542:SF127">
    <property type="entry name" value="EXOCYST COMPLEX COMPONENT EXO70C1"/>
    <property type="match status" value="1"/>
</dbReference>
<evidence type="ECO:0000256" key="1">
    <source>
        <dbReference type="ARBA" id="ARBA00006756"/>
    </source>
</evidence>
<organism evidence="6 7">
    <name type="scientific">Castilleja foliolosa</name>
    <dbReference type="NCBI Taxonomy" id="1961234"/>
    <lineage>
        <taxon>Eukaryota</taxon>
        <taxon>Viridiplantae</taxon>
        <taxon>Streptophyta</taxon>
        <taxon>Embryophyta</taxon>
        <taxon>Tracheophyta</taxon>
        <taxon>Spermatophyta</taxon>
        <taxon>Magnoliopsida</taxon>
        <taxon>eudicotyledons</taxon>
        <taxon>Gunneridae</taxon>
        <taxon>Pentapetalae</taxon>
        <taxon>asterids</taxon>
        <taxon>lamiids</taxon>
        <taxon>Lamiales</taxon>
        <taxon>Orobanchaceae</taxon>
        <taxon>Pedicularideae</taxon>
        <taxon>Castillejinae</taxon>
        <taxon>Castilleja</taxon>
    </lineage>
</organism>
<proteinExistence type="inferred from homology"/>
<comment type="caution">
    <text evidence="6">The sequence shown here is derived from an EMBL/GenBank/DDBJ whole genome shotgun (WGS) entry which is preliminary data.</text>
</comment>
<dbReference type="GO" id="GO:0006887">
    <property type="term" value="P:exocytosis"/>
    <property type="evidence" value="ECO:0007669"/>
    <property type="project" value="UniProtKB-KW"/>
</dbReference>
<dbReference type="SUPFAM" id="SSF74788">
    <property type="entry name" value="Cullin repeat-like"/>
    <property type="match status" value="1"/>
</dbReference>
<dbReference type="PANTHER" id="PTHR12542">
    <property type="entry name" value="EXOCYST COMPLEX PROTEIN EXO70"/>
    <property type="match status" value="1"/>
</dbReference>
<keyword evidence="3" id="KW-0653">Protein transport</keyword>
<keyword evidence="3" id="KW-0268">Exocytosis</keyword>
<dbReference type="AlphaFoldDB" id="A0ABD3DGP7"/>
<comment type="function">
    <text evidence="3">Component of the exocyst complex.</text>
</comment>
<gene>
    <name evidence="6" type="ORF">CASFOL_014998</name>
</gene>
<reference evidence="7" key="1">
    <citation type="journal article" date="2024" name="IScience">
        <title>Strigolactones Initiate the Formation of Haustorium-like Structures in Castilleja.</title>
        <authorList>
            <person name="Buerger M."/>
            <person name="Peterson D."/>
            <person name="Chory J."/>
        </authorList>
    </citation>
    <scope>NUCLEOTIDE SEQUENCE [LARGE SCALE GENOMIC DNA]</scope>
</reference>
<evidence type="ECO:0000259" key="5">
    <source>
        <dbReference type="Pfam" id="PF03081"/>
    </source>
</evidence>
<sequence length="284" mass="32240">MSDTKTEAQPSEAMLSIFAELGNSIKADSVKTLVPGGGVHNLTRHTMDTLEQAFIDHPQEEIHSVSGSGSDDDESTVKHSPIRDQMTKVMDLLDSNLESKSKLYKDHAQSYIFLMNNGRYILQKVKGSNEIISLMGDSWCRQRSSNLRNYHKEYQRETWGRLLSCLNPDGLTVNGKVAKPVVKERFKSFNAMFDEIHKAQCHWVVSDEQLQSELRVSISNMIIPAYRSFLGRFGQVFSPGRQMGKYVKYQAEDIETYIEDLFDGSAAHTGRKKSMKKKNYAEKS</sequence>
<dbReference type="InterPro" id="IPR016159">
    <property type="entry name" value="Cullin_repeat-like_dom_sf"/>
</dbReference>
<protein>
    <recommendedName>
        <fullName evidence="3">Exocyst subunit Exo70 family protein</fullName>
    </recommendedName>
</protein>
<accession>A0ABD3DGP7</accession>
<dbReference type="InterPro" id="IPR004140">
    <property type="entry name" value="Exo70"/>
</dbReference>
<evidence type="ECO:0000256" key="3">
    <source>
        <dbReference type="RuleBase" id="RU365026"/>
    </source>
</evidence>
<dbReference type="Pfam" id="PF03081">
    <property type="entry name" value="Exo70_C"/>
    <property type="match status" value="1"/>
</dbReference>
<keyword evidence="7" id="KW-1185">Reference proteome</keyword>
<feature type="domain" description="Exocyst complex subunit Exo70 C-terminal" evidence="5">
    <location>
        <begin position="11"/>
        <end position="260"/>
    </location>
</feature>
<dbReference type="EMBL" id="JAVIJP010000017">
    <property type="protein sequence ID" value="KAL3640030.1"/>
    <property type="molecule type" value="Genomic_DNA"/>
</dbReference>
<evidence type="ECO:0000256" key="2">
    <source>
        <dbReference type="ARBA" id="ARBA00022448"/>
    </source>
</evidence>
<feature type="region of interest" description="Disordered" evidence="4">
    <location>
        <begin position="62"/>
        <end position="83"/>
    </location>
</feature>
<comment type="similarity">
    <text evidence="1 3">Belongs to the EXO70 family.</text>
</comment>
<evidence type="ECO:0000313" key="6">
    <source>
        <dbReference type="EMBL" id="KAL3640030.1"/>
    </source>
</evidence>
<dbReference type="InterPro" id="IPR046364">
    <property type="entry name" value="Exo70_C"/>
</dbReference>
<keyword evidence="2 3" id="KW-0813">Transport</keyword>
<dbReference type="Gene3D" id="1.20.1280.170">
    <property type="entry name" value="Exocyst complex component Exo70"/>
    <property type="match status" value="1"/>
</dbReference>